<dbReference type="EC" id="2.7.14.1" evidence="5"/>
<comment type="caution">
    <text evidence="9">The sequence shown here is derived from an EMBL/GenBank/DDBJ whole genome shotgun (WGS) entry which is preliminary data.</text>
</comment>
<feature type="short sequence motif" description="RDXXRA motif of the pArg binding pocket involved in allosteric regulation" evidence="5">
    <location>
        <begin position="338"/>
        <end position="343"/>
    </location>
</feature>
<evidence type="ECO:0000256" key="4">
    <source>
        <dbReference type="ARBA" id="ARBA00022840"/>
    </source>
</evidence>
<dbReference type="RefSeq" id="WP_155476602.1">
    <property type="nucleotide sequence ID" value="NZ_WNKU01000011.1"/>
</dbReference>
<dbReference type="PROSITE" id="PS00112">
    <property type="entry name" value="PHOSPHAGEN_KINASE"/>
    <property type="match status" value="1"/>
</dbReference>
<feature type="binding site" evidence="5 6">
    <location>
        <begin position="26"/>
        <end position="30"/>
    </location>
    <ligand>
        <name>ATP</name>
        <dbReference type="ChEBI" id="CHEBI:30616"/>
    </ligand>
</feature>
<proteinExistence type="inferred from homology"/>
<organism evidence="9 10">
    <name type="scientific">Heliobacterium mobile</name>
    <name type="common">Heliobacillus mobilis</name>
    <dbReference type="NCBI Taxonomy" id="28064"/>
    <lineage>
        <taxon>Bacteria</taxon>
        <taxon>Bacillati</taxon>
        <taxon>Bacillota</taxon>
        <taxon>Clostridia</taxon>
        <taxon>Eubacteriales</taxon>
        <taxon>Heliobacteriaceae</taxon>
        <taxon>Heliobacterium</taxon>
    </lineage>
</organism>
<comment type="catalytic activity">
    <reaction evidence="5">
        <text>L-arginyl-[protein] + ATP = N(omega)-phospho-L-arginyl-[protein] + ADP + H(+)</text>
        <dbReference type="Rhea" id="RHEA:43384"/>
        <dbReference type="Rhea" id="RHEA-COMP:10532"/>
        <dbReference type="Rhea" id="RHEA-COMP:10533"/>
        <dbReference type="ChEBI" id="CHEBI:15378"/>
        <dbReference type="ChEBI" id="CHEBI:29965"/>
        <dbReference type="ChEBI" id="CHEBI:30616"/>
        <dbReference type="ChEBI" id="CHEBI:83226"/>
        <dbReference type="ChEBI" id="CHEBI:456216"/>
        <dbReference type="EC" id="2.7.14.1"/>
    </reaction>
</comment>
<dbReference type="HAMAP" id="MF_00602">
    <property type="entry name" value="Prot_Arg_kinase"/>
    <property type="match status" value="1"/>
</dbReference>
<gene>
    <name evidence="5" type="primary">mcsB</name>
    <name evidence="9" type="ORF">GJ688_11045</name>
</gene>
<evidence type="ECO:0000256" key="1">
    <source>
        <dbReference type="ARBA" id="ARBA00022679"/>
    </source>
</evidence>
<keyword evidence="4 5" id="KW-0067">ATP-binding</keyword>
<protein>
    <recommendedName>
        <fullName evidence="5">Protein-arginine kinase</fullName>
        <ecNumber evidence="5">2.7.14.1</ecNumber>
    </recommendedName>
</protein>
<dbReference type="OrthoDB" id="9791353at2"/>
<dbReference type="GO" id="GO:0005615">
    <property type="term" value="C:extracellular space"/>
    <property type="evidence" value="ECO:0007669"/>
    <property type="project" value="TreeGrafter"/>
</dbReference>
<keyword evidence="1 5" id="KW-0808">Transferase</keyword>
<name>A0A6I3SKQ2_HELMO</name>
<keyword evidence="2 5" id="KW-0547">Nucleotide-binding</keyword>
<evidence type="ECO:0000256" key="7">
    <source>
        <dbReference type="RuleBase" id="RU000505"/>
    </source>
</evidence>
<dbReference type="InterPro" id="IPR000749">
    <property type="entry name" value="ATP-guanido_PTrfase"/>
</dbReference>
<dbReference type="PROSITE" id="PS51510">
    <property type="entry name" value="PHOSPHAGEN_KINASE_C"/>
    <property type="match status" value="1"/>
</dbReference>
<dbReference type="PANTHER" id="PTHR11547:SF38">
    <property type="entry name" value="ARGININE KINASE 1-RELATED"/>
    <property type="match status" value="1"/>
</dbReference>
<reference evidence="9 10" key="1">
    <citation type="submission" date="2019-11" db="EMBL/GenBank/DDBJ databases">
        <title>Whole-genome sequence of a the green, strictly anaerobic photosynthetic bacterium Heliobacillus mobilis DSM 6151.</title>
        <authorList>
            <person name="Kyndt J.A."/>
            <person name="Meyer T.E."/>
        </authorList>
    </citation>
    <scope>NUCLEOTIDE SEQUENCE [LARGE SCALE GENOMIC DNA]</scope>
    <source>
        <strain evidence="9 10">DSM 6151</strain>
    </source>
</reference>
<feature type="binding site" evidence="5 6">
    <location>
        <begin position="177"/>
        <end position="181"/>
    </location>
    <ligand>
        <name>ATP</name>
        <dbReference type="ChEBI" id="CHEBI:30616"/>
    </ligand>
</feature>
<dbReference type="Gene3D" id="3.30.590.10">
    <property type="entry name" value="Glutamine synthetase/guanido kinase, catalytic domain"/>
    <property type="match status" value="1"/>
</dbReference>
<dbReference type="Proteomes" id="UP000430670">
    <property type="component" value="Unassembled WGS sequence"/>
</dbReference>
<feature type="binding site" evidence="5 6">
    <location>
        <position position="92"/>
    </location>
    <ligand>
        <name>ATP</name>
        <dbReference type="ChEBI" id="CHEBI:30616"/>
    </ligand>
</feature>
<dbReference type="SUPFAM" id="SSF55931">
    <property type="entry name" value="Glutamine synthetase/guanido kinase"/>
    <property type="match status" value="1"/>
</dbReference>
<dbReference type="InterPro" id="IPR022415">
    <property type="entry name" value="ATP-guanido_PTrfase_AS"/>
</dbReference>
<dbReference type="NCBIfam" id="NF002194">
    <property type="entry name" value="PRK01059.1-4"/>
    <property type="match status" value="1"/>
</dbReference>
<dbReference type="InterPro" id="IPR022414">
    <property type="entry name" value="ATP-guanido_PTrfase_cat"/>
</dbReference>
<evidence type="ECO:0000313" key="9">
    <source>
        <dbReference type="EMBL" id="MTV49514.1"/>
    </source>
</evidence>
<dbReference type="EMBL" id="WNKU01000011">
    <property type="protein sequence ID" value="MTV49514.1"/>
    <property type="molecule type" value="Genomic_DNA"/>
</dbReference>
<dbReference type="GO" id="GO:0005524">
    <property type="term" value="F:ATP binding"/>
    <property type="evidence" value="ECO:0007669"/>
    <property type="project" value="UniProtKB-UniRule"/>
</dbReference>
<evidence type="ECO:0000256" key="5">
    <source>
        <dbReference type="HAMAP-Rule" id="MF_00602"/>
    </source>
</evidence>
<feature type="binding site" evidence="5 6">
    <location>
        <position position="126"/>
    </location>
    <ligand>
        <name>ATP</name>
        <dbReference type="ChEBI" id="CHEBI:30616"/>
    </ligand>
</feature>
<evidence type="ECO:0000313" key="10">
    <source>
        <dbReference type="Proteomes" id="UP000430670"/>
    </source>
</evidence>
<comment type="activity regulation">
    <text evidence="5">Appears to be allosterically activated by the binding of pArg-containing polypeptides to the pArg-binding pocket localized in the C-terminal domain of McsB.</text>
</comment>
<evidence type="ECO:0000256" key="6">
    <source>
        <dbReference type="PROSITE-ProRule" id="PRU00843"/>
    </source>
</evidence>
<dbReference type="GO" id="GO:0004111">
    <property type="term" value="F:creatine kinase activity"/>
    <property type="evidence" value="ECO:0007669"/>
    <property type="project" value="InterPro"/>
</dbReference>
<accession>A0A6I3SKQ2</accession>
<keyword evidence="5" id="KW-0021">Allosteric enzyme</keyword>
<dbReference type="InterPro" id="IPR023660">
    <property type="entry name" value="Arg_Kinase"/>
</dbReference>
<evidence type="ECO:0000256" key="2">
    <source>
        <dbReference type="ARBA" id="ARBA00022741"/>
    </source>
</evidence>
<dbReference type="GO" id="GO:0046314">
    <property type="term" value="P:phosphocreatine biosynthetic process"/>
    <property type="evidence" value="ECO:0007669"/>
    <property type="project" value="InterPro"/>
</dbReference>
<feature type="binding site" evidence="5 6">
    <location>
        <begin position="208"/>
        <end position="213"/>
    </location>
    <ligand>
        <name>ATP</name>
        <dbReference type="ChEBI" id="CHEBI:30616"/>
    </ligand>
</feature>
<dbReference type="InterPro" id="IPR014746">
    <property type="entry name" value="Gln_synth/guanido_kin_cat_dom"/>
</dbReference>
<dbReference type="CDD" id="cd07930">
    <property type="entry name" value="bacterial_phosphagen_kinase"/>
    <property type="match status" value="1"/>
</dbReference>
<dbReference type="GO" id="GO:1990424">
    <property type="term" value="F:protein arginine kinase activity"/>
    <property type="evidence" value="ECO:0007669"/>
    <property type="project" value="UniProtKB-EC"/>
</dbReference>
<dbReference type="PANTHER" id="PTHR11547">
    <property type="entry name" value="ARGININE OR CREATINE KINASE"/>
    <property type="match status" value="1"/>
</dbReference>
<evidence type="ECO:0000259" key="8">
    <source>
        <dbReference type="PROSITE" id="PS51510"/>
    </source>
</evidence>
<sequence>MQERFVNQARTKWMEGTGKESDIVISSRVRLARNLCAVPFPHGAKEEQLQGVVREVEQAINDPQVQQASAGLVSVDLQDLNPLDRAVLVDKHLISPQHAEETRGKGLVLSPDEAVSVLINEEDHLRVQCIFPGLQLEEAWALASRIDDVLESKLDFAFDEKLGYLTACPTNVGTGLRASVMMHLPALVLTNQATRALASLSQLGMTVRGLYGEGTEATGNLFQISNQVTLGRSEEEIISNLMVIATQLIDHERMARQVLLKETKDQLEDRVCRAFGTLAHARIMTTNEAMTLLSNVRLGIDLGIIKGISPRVLNEMLVLTRPAFLQKMAGRELSAFERDVQRASLIRERFRMEE</sequence>
<keyword evidence="3 5" id="KW-0418">Kinase</keyword>
<feature type="domain" description="Phosphagen kinase C-terminal" evidence="8">
    <location>
        <begin position="23"/>
        <end position="255"/>
    </location>
</feature>
<comment type="function">
    <text evidence="5">Catalyzes the specific phosphorylation of arginine residues in proteins.</text>
</comment>
<keyword evidence="10" id="KW-1185">Reference proteome</keyword>
<comment type="similarity">
    <text evidence="5 6 7">Belongs to the ATP:guanido phosphotransferase family.</text>
</comment>
<evidence type="ECO:0000256" key="3">
    <source>
        <dbReference type="ARBA" id="ARBA00022777"/>
    </source>
</evidence>
<dbReference type="AlphaFoldDB" id="A0A6I3SKQ2"/>
<dbReference type="Pfam" id="PF00217">
    <property type="entry name" value="ATP-gua_Ptrans"/>
    <property type="match status" value="1"/>
</dbReference>